<protein>
    <submittedName>
        <fullName evidence="2">Uncharacterized protein</fullName>
    </submittedName>
</protein>
<comment type="caution">
    <text evidence="2">The sequence shown here is derived from an EMBL/GenBank/DDBJ whole genome shotgun (WGS) entry which is preliminary data.</text>
</comment>
<dbReference type="AlphaFoldDB" id="A0A540L8T8"/>
<evidence type="ECO:0000313" key="2">
    <source>
        <dbReference type="EMBL" id="TQD82870.1"/>
    </source>
</evidence>
<feature type="region of interest" description="Disordered" evidence="1">
    <location>
        <begin position="26"/>
        <end position="62"/>
    </location>
</feature>
<organism evidence="2 3">
    <name type="scientific">Malus baccata</name>
    <name type="common">Siberian crab apple</name>
    <name type="synonym">Pyrus baccata</name>
    <dbReference type="NCBI Taxonomy" id="106549"/>
    <lineage>
        <taxon>Eukaryota</taxon>
        <taxon>Viridiplantae</taxon>
        <taxon>Streptophyta</taxon>
        <taxon>Embryophyta</taxon>
        <taxon>Tracheophyta</taxon>
        <taxon>Spermatophyta</taxon>
        <taxon>Magnoliopsida</taxon>
        <taxon>eudicotyledons</taxon>
        <taxon>Gunneridae</taxon>
        <taxon>Pentapetalae</taxon>
        <taxon>rosids</taxon>
        <taxon>fabids</taxon>
        <taxon>Rosales</taxon>
        <taxon>Rosaceae</taxon>
        <taxon>Amygdaloideae</taxon>
        <taxon>Maleae</taxon>
        <taxon>Malus</taxon>
    </lineage>
</organism>
<keyword evidence="3" id="KW-1185">Reference proteome</keyword>
<dbReference type="PANTHER" id="PTHR35109:SF2">
    <property type="entry name" value="LATE EMBRYOGENESIS ABUNDANT PROTEIN"/>
    <property type="match status" value="1"/>
</dbReference>
<name>A0A540L8T8_MALBA</name>
<dbReference type="Proteomes" id="UP000315295">
    <property type="component" value="Unassembled WGS sequence"/>
</dbReference>
<sequence>MATVLARGAQTINSVVFKPMSRKGFHKQSSSADMVRETVKSEGDEAKNKNQMGENNDNNIWVPHEKTGIYYPKGQEKVLDEIAPGSVKDMSVNWFS</sequence>
<accession>A0A540L8T8</accession>
<dbReference type="STRING" id="106549.A0A540L8T8"/>
<reference evidence="2 3" key="1">
    <citation type="journal article" date="2019" name="G3 (Bethesda)">
        <title>Sequencing of a Wild Apple (Malus baccata) Genome Unravels the Differences Between Cultivated and Wild Apple Species Regarding Disease Resistance and Cold Tolerance.</title>
        <authorList>
            <person name="Chen X."/>
        </authorList>
    </citation>
    <scope>NUCLEOTIDE SEQUENCE [LARGE SCALE GENOMIC DNA]</scope>
    <source>
        <strain evidence="3">cv. Shandingzi</strain>
        <tissue evidence="2">Leaves</tissue>
    </source>
</reference>
<evidence type="ECO:0000256" key="1">
    <source>
        <dbReference type="SAM" id="MobiDB-lite"/>
    </source>
</evidence>
<dbReference type="Pfam" id="PF03242">
    <property type="entry name" value="LEA_3a"/>
    <property type="match status" value="1"/>
</dbReference>
<gene>
    <name evidence="2" type="ORF">C1H46_031582</name>
</gene>
<feature type="compositionally biased region" description="Polar residues" evidence="1">
    <location>
        <begin position="49"/>
        <end position="59"/>
    </location>
</feature>
<dbReference type="EMBL" id="VIEB01000704">
    <property type="protein sequence ID" value="TQD82870.1"/>
    <property type="molecule type" value="Genomic_DNA"/>
</dbReference>
<evidence type="ECO:0000313" key="3">
    <source>
        <dbReference type="Proteomes" id="UP000315295"/>
    </source>
</evidence>
<dbReference type="InterPro" id="IPR004926">
    <property type="entry name" value="LEA_3a"/>
</dbReference>
<feature type="compositionally biased region" description="Basic and acidic residues" evidence="1">
    <location>
        <begin position="34"/>
        <end position="48"/>
    </location>
</feature>
<proteinExistence type="predicted"/>
<dbReference type="PANTHER" id="PTHR35109">
    <property type="entry name" value="GLUTAMATE RACEMASE"/>
    <property type="match status" value="1"/>
</dbReference>